<accession>A0AAV7HY72</accession>
<dbReference type="AlphaFoldDB" id="A0AAV7HY72"/>
<evidence type="ECO:0000313" key="1">
    <source>
        <dbReference type="EMBL" id="KAH0539156.1"/>
    </source>
</evidence>
<comment type="caution">
    <text evidence="1">The sequence shown here is derived from an EMBL/GenBank/DDBJ whole genome shotgun (WGS) entry which is preliminary data.</text>
</comment>
<protein>
    <submittedName>
        <fullName evidence="1">Uncharacterized protein</fullName>
    </submittedName>
</protein>
<name>A0AAV7HY72_COTGL</name>
<dbReference type="EMBL" id="JAHXZJ010002609">
    <property type="protein sequence ID" value="KAH0539156.1"/>
    <property type="molecule type" value="Genomic_DNA"/>
</dbReference>
<gene>
    <name evidence="1" type="ORF">KQX54_001439</name>
</gene>
<organism evidence="1 2">
    <name type="scientific">Cotesia glomerata</name>
    <name type="common">Lepidopteran parasitic wasp</name>
    <name type="synonym">Apanteles glomeratus</name>
    <dbReference type="NCBI Taxonomy" id="32391"/>
    <lineage>
        <taxon>Eukaryota</taxon>
        <taxon>Metazoa</taxon>
        <taxon>Ecdysozoa</taxon>
        <taxon>Arthropoda</taxon>
        <taxon>Hexapoda</taxon>
        <taxon>Insecta</taxon>
        <taxon>Pterygota</taxon>
        <taxon>Neoptera</taxon>
        <taxon>Endopterygota</taxon>
        <taxon>Hymenoptera</taxon>
        <taxon>Apocrita</taxon>
        <taxon>Ichneumonoidea</taxon>
        <taxon>Braconidae</taxon>
        <taxon>Microgastrinae</taxon>
        <taxon>Cotesia</taxon>
    </lineage>
</organism>
<dbReference type="Proteomes" id="UP000826195">
    <property type="component" value="Unassembled WGS sequence"/>
</dbReference>
<keyword evidence="2" id="KW-1185">Reference proteome</keyword>
<reference evidence="1 2" key="1">
    <citation type="journal article" date="2021" name="J. Hered.">
        <title>A chromosome-level genome assembly of the parasitoid wasp, Cotesia glomerata (Hymenoptera: Braconidae).</title>
        <authorList>
            <person name="Pinto B.J."/>
            <person name="Weis J.J."/>
            <person name="Gamble T."/>
            <person name="Ode P.J."/>
            <person name="Paul R."/>
            <person name="Zaspel J.M."/>
        </authorList>
    </citation>
    <scope>NUCLEOTIDE SEQUENCE [LARGE SCALE GENOMIC DNA]</scope>
    <source>
        <strain evidence="1">CgM1</strain>
    </source>
</reference>
<sequence>MLSHTDNLTYEEQELNHPVDFNGVPAKPMLESTFKLTYVEEGFKVPGIKQLFRCPKNYKWDIKLNKCIEKPICDYYNDSVKRLYDRYYSEIDNPSITQITILTGKNPHPRLYIRCSSLQQKPIIETCHKENEHVDKNAFKDVTNNNNNNSIIKPCKVYDICKNYPQGTRHAYRINNIFSQALKTNQYYKCNGTVSEIFDCQEGYECNELSIHNNDICKPLDDCRPNIDYYFTTNPHSFYHCLSNKRQMVCCGENGIIKLSDNSYQCKIDDKYVYYSDNNVAQEATINGFTYKSELTKGLQKTKLSLVPFDDWFYDKFPQLFENIPYPSLPTTLIKINENDKEFTYQNIDSIRKFYENLNDIKLPTKFHYTLTKDNTEKWTLIDEKELLNDIIDFNSKIIHLSASNLMTEISSTIKSPPDSHHNNDDQISKNLYHYYDIKIISNDYQIEDKDFWIIFNGNIYKYISKTSNTEKIGVSSEYYSFIGAMITTPKKISDDKEIKIIGKAFREVEVLATTFSYYNYNYEKPVVHWLSYIPINPVTLQITQQKIDSFEKTSDKTILDPSQQSILKYLTIEYPKVTKSTQIETLLNMIQLNQLTITIDDN</sequence>
<evidence type="ECO:0000313" key="2">
    <source>
        <dbReference type="Proteomes" id="UP000826195"/>
    </source>
</evidence>
<proteinExistence type="predicted"/>